<dbReference type="AlphaFoldDB" id="A0A2K8UAY6"/>
<dbReference type="KEGG" id="tsy:THSYN_05465"/>
<organism evidence="3 5">
    <name type="scientific">Candidatus Thiodictyon syntrophicum</name>
    <dbReference type="NCBI Taxonomy" id="1166950"/>
    <lineage>
        <taxon>Bacteria</taxon>
        <taxon>Pseudomonadati</taxon>
        <taxon>Pseudomonadota</taxon>
        <taxon>Gammaproteobacteria</taxon>
        <taxon>Chromatiales</taxon>
        <taxon>Chromatiaceae</taxon>
        <taxon>Thiodictyon</taxon>
    </lineage>
</organism>
<keyword evidence="5" id="KW-1185">Reference proteome</keyword>
<dbReference type="Pfam" id="PF13701">
    <property type="entry name" value="DDE_Tnp_1_4"/>
    <property type="match status" value="1"/>
</dbReference>
<dbReference type="EMBL" id="CP020370">
    <property type="protein sequence ID" value="AUB82736.1"/>
    <property type="molecule type" value="Genomic_DNA"/>
</dbReference>
<evidence type="ECO:0000313" key="4">
    <source>
        <dbReference type="EMBL" id="AUB83731.1"/>
    </source>
</evidence>
<evidence type="ECO:0000259" key="1">
    <source>
        <dbReference type="Pfam" id="PF13701"/>
    </source>
</evidence>
<dbReference type="InterPro" id="IPR047960">
    <property type="entry name" value="Transpos_IS1380"/>
</dbReference>
<dbReference type="InterPro" id="IPR025668">
    <property type="entry name" value="Tnp_DDE_dom"/>
</dbReference>
<evidence type="ECO:0000313" key="5">
    <source>
        <dbReference type="Proteomes" id="UP000232638"/>
    </source>
</evidence>
<evidence type="ECO:0000313" key="2">
    <source>
        <dbReference type="EMBL" id="AUB80448.1"/>
    </source>
</evidence>
<dbReference type="OrthoDB" id="8482126at2"/>
<dbReference type="RefSeq" id="WP_100918249.1">
    <property type="nucleotide sequence ID" value="NZ_CP020370.1"/>
</dbReference>
<dbReference type="Proteomes" id="UP000232638">
    <property type="component" value="Chromosome"/>
</dbReference>
<proteinExistence type="predicted"/>
<dbReference type="KEGG" id="tsy:THSYN_18525"/>
<feature type="domain" description="Transposase DDE" evidence="1">
    <location>
        <begin position="12"/>
        <end position="455"/>
    </location>
</feature>
<protein>
    <submittedName>
        <fullName evidence="3">IS1380 family transposase</fullName>
    </submittedName>
</protein>
<dbReference type="EMBL" id="CP020370">
    <property type="protein sequence ID" value="AUB83731.1"/>
    <property type="molecule type" value="Genomic_DNA"/>
</dbReference>
<sequence length="465" mass="52624">MAESTPVQLRFPPIDGLTVRGDFDGGALSSDFGPLILRGVDRQIGLTERLAAAFDDQRHPSYITHPARDLIAQRVYQIACAYEDGNDANALRSDPMFKLALERRPLDRENDLASAPTISRLENAATTKDIYRMAQGYVDQFIASYATPPSIIVIDMDHSEDATHGQQEFSFYNHHYGSHCYLPLFLFEGLSGNFITAALRPGKRPTGAENAMIIRRVLKRLRAAWPQTHIVLRGDGHFSNPELMQLALDDPHADFIFGLSNNKVLARFAQPYLEANRRTHAIRCQNAERLGQSEPVHTRTYHELDYAAGSWPQPFRVVLKAEVMGFDDNPRFVVTSLRLPTPENLYRDLYCARGQDENFIKKMKNDLASDRTSDHSFLANHMRLFFSCGAYVLHQALRTEVLVHTELAQAQPATVIIKLFKIAVRVVQYKDRIRLQLPTHCPVKDLLHRVTELLFLARPPGPLIS</sequence>
<dbReference type="EMBL" id="CP020370">
    <property type="protein sequence ID" value="AUB80448.1"/>
    <property type="molecule type" value="Genomic_DNA"/>
</dbReference>
<reference evidence="3 5" key="1">
    <citation type="submission" date="2017-03" db="EMBL/GenBank/DDBJ databases">
        <title>Complete genome sequence of Candidatus 'Thiodictyon syntrophicum' sp. nov. strain Cad16T, a photolithoautotroph purple sulfur bacterium isolated from an alpine meromictic lake.</title>
        <authorList>
            <person name="Luedin S.M."/>
            <person name="Pothier J.F."/>
            <person name="Danza F."/>
            <person name="Storelli N."/>
            <person name="Wittwer M."/>
            <person name="Tonolla M."/>
        </authorList>
    </citation>
    <scope>NUCLEOTIDE SEQUENCE [LARGE SCALE GENOMIC DNA]</scope>
    <source>
        <strain evidence="3 5">Cad16T</strain>
    </source>
</reference>
<name>A0A2K8UAY6_9GAMM</name>
<evidence type="ECO:0000313" key="3">
    <source>
        <dbReference type="EMBL" id="AUB82736.1"/>
    </source>
</evidence>
<accession>A0A2K8UAY6</accession>
<gene>
    <name evidence="2" type="ORF">THSYN_05465</name>
    <name evidence="3" type="ORF">THSYN_18525</name>
    <name evidence="4" type="ORF">THSYN_24095</name>
</gene>
<dbReference type="NCBIfam" id="NF033539">
    <property type="entry name" value="transpos_IS1380"/>
    <property type="match status" value="1"/>
</dbReference>
<dbReference type="KEGG" id="tsy:THSYN_24095"/>